<proteinExistence type="predicted"/>
<organism evidence="2 3">
    <name type="scientific">Pseudovirgaria hyperparasitica</name>
    <dbReference type="NCBI Taxonomy" id="470096"/>
    <lineage>
        <taxon>Eukaryota</taxon>
        <taxon>Fungi</taxon>
        <taxon>Dikarya</taxon>
        <taxon>Ascomycota</taxon>
        <taxon>Pezizomycotina</taxon>
        <taxon>Dothideomycetes</taxon>
        <taxon>Dothideomycetes incertae sedis</taxon>
        <taxon>Acrospermales</taxon>
        <taxon>Acrospermaceae</taxon>
        <taxon>Pseudovirgaria</taxon>
    </lineage>
</organism>
<dbReference type="OrthoDB" id="65716at2759"/>
<dbReference type="GO" id="GO:0090173">
    <property type="term" value="P:regulation of synaptonemal complex assembly"/>
    <property type="evidence" value="ECO:0007669"/>
    <property type="project" value="InterPro"/>
</dbReference>
<dbReference type="RefSeq" id="XP_033604578.1">
    <property type="nucleotide sequence ID" value="XM_033746482.1"/>
</dbReference>
<keyword evidence="1" id="KW-0469">Meiosis</keyword>
<dbReference type="InterPro" id="IPR039057">
    <property type="entry name" value="Spo22/ZIP4"/>
</dbReference>
<dbReference type="EMBL" id="ML996566">
    <property type="protein sequence ID" value="KAF2762127.1"/>
    <property type="molecule type" value="Genomic_DNA"/>
</dbReference>
<dbReference type="AlphaFoldDB" id="A0A6A6WJS9"/>
<evidence type="ECO:0000256" key="1">
    <source>
        <dbReference type="ARBA" id="ARBA00023254"/>
    </source>
</evidence>
<sequence length="961" mass="108487">MAPMLQNKSAKDQKIKALLSFARSLPARLENDIYSTSIRNDLHKHVTSVPLNVSVVSATQQQDLDSMGTELWNLSTRMHREGMSTEKDKQRTLCLLRVFAFLLLDYGQQTTKSRSMGNNAVRVLKVALKASKFCIEAGELELSLKALERAADYVNASEKADDPMCEQGNVPAKLRVEYYAIRIALAWKQSRLDLAESMFSKGGHPVGSLDPGAAESFADLLLEIGKDCLCRKQYDLAVRWLERSHDVLSAQDVDQLSADSVELRLSILQSLVKALHTLNENDSRRRAWDLLRLMESDFTDKMVVLLLKLEMMSTERSPDTATYSSTLLRMVPSLVITDTNFKTLMHHIHYLKSKDDTKSACTVLDELILQRLCEPDRHKYLEKACVTRIWVDSQTPDSDEHFASFSVFLDLIRNNLQQPFSAIATHAAQTLLWRKIETSYSQQRYESSRTWCNMSLHNLFENAGEMNKAKISRKMILCSLAIQDYADARRTFFTMTETGKLAGITQYLMYKVALRSNQEEQAIECLEAVSKASNKDATILYACILEAQKAGDKRQATMALQKVVERYNYNVPEGVHLAILLRCAIRLLIKQFETEEDLDKQAVKALLSLFEGALKAAKEASKKPNKTSASDFTVTELEWFSKSSYNLALKYCARMSPEHLGQLLLVCVQFVEFLEAKCAEKSERGLLLRKIFCHYLATTAYLTVARSHDNSEQSLNNYLSVRKHGKIFRELVYTQLSAVSELAPTARDDLVAKHTQVLTYELEALLKLADWSSIDELLDSAFTFDVSSHLATLADLILLIHSTLVTDLALSHSEAGRTHQSHVLKSLQKVINAAWKASSSTTDPSTEDITKLARWIRCLFQIAVNIDEKVSLQCLDQATRTAERLKAHGNVYPKVELEWLATTAFNRGVDAYCAGDDEACQLWAVKAMALARTGDENEEKNGLLRTLLGNYSRLQWDRVDQ</sequence>
<dbReference type="Pfam" id="PF08631">
    <property type="entry name" value="SPO22"/>
    <property type="match status" value="1"/>
</dbReference>
<keyword evidence="3" id="KW-1185">Reference proteome</keyword>
<gene>
    <name evidence="2" type="ORF">EJ05DRAFT_496995</name>
</gene>
<reference evidence="2" key="1">
    <citation type="journal article" date="2020" name="Stud. Mycol.">
        <title>101 Dothideomycetes genomes: a test case for predicting lifestyles and emergence of pathogens.</title>
        <authorList>
            <person name="Haridas S."/>
            <person name="Albert R."/>
            <person name="Binder M."/>
            <person name="Bloem J."/>
            <person name="Labutti K."/>
            <person name="Salamov A."/>
            <person name="Andreopoulos B."/>
            <person name="Baker S."/>
            <person name="Barry K."/>
            <person name="Bills G."/>
            <person name="Bluhm B."/>
            <person name="Cannon C."/>
            <person name="Castanera R."/>
            <person name="Culley D."/>
            <person name="Daum C."/>
            <person name="Ezra D."/>
            <person name="Gonzalez J."/>
            <person name="Henrissat B."/>
            <person name="Kuo A."/>
            <person name="Liang C."/>
            <person name="Lipzen A."/>
            <person name="Lutzoni F."/>
            <person name="Magnuson J."/>
            <person name="Mondo S."/>
            <person name="Nolan M."/>
            <person name="Ohm R."/>
            <person name="Pangilinan J."/>
            <person name="Park H.-J."/>
            <person name="Ramirez L."/>
            <person name="Alfaro M."/>
            <person name="Sun H."/>
            <person name="Tritt A."/>
            <person name="Yoshinaga Y."/>
            <person name="Zwiers L.-H."/>
            <person name="Turgeon B."/>
            <person name="Goodwin S."/>
            <person name="Spatafora J."/>
            <person name="Crous P."/>
            <person name="Grigoriev I."/>
        </authorList>
    </citation>
    <scope>NUCLEOTIDE SEQUENCE</scope>
    <source>
        <strain evidence="2">CBS 121739</strain>
    </source>
</reference>
<name>A0A6A6WJS9_9PEZI</name>
<dbReference type="InterPro" id="IPR013940">
    <property type="entry name" value="Spo22/ZIP4/TEX11"/>
</dbReference>
<evidence type="ECO:0000313" key="3">
    <source>
        <dbReference type="Proteomes" id="UP000799437"/>
    </source>
</evidence>
<dbReference type="GO" id="GO:0051321">
    <property type="term" value="P:meiotic cell cycle"/>
    <property type="evidence" value="ECO:0007669"/>
    <property type="project" value="UniProtKB-KW"/>
</dbReference>
<dbReference type="Proteomes" id="UP000799437">
    <property type="component" value="Unassembled WGS sequence"/>
</dbReference>
<accession>A0A6A6WJS9</accession>
<dbReference type="GeneID" id="54487536"/>
<dbReference type="PANTHER" id="PTHR40375:SF2">
    <property type="entry name" value="SPORULATION-SPECIFIC PROTEIN 22"/>
    <property type="match status" value="1"/>
</dbReference>
<evidence type="ECO:0000313" key="2">
    <source>
        <dbReference type="EMBL" id="KAF2762127.1"/>
    </source>
</evidence>
<dbReference type="PANTHER" id="PTHR40375">
    <property type="entry name" value="SPORULATION-SPECIFIC PROTEIN 22"/>
    <property type="match status" value="1"/>
</dbReference>
<protein>
    <submittedName>
        <fullName evidence="2">SPO22-domain-containing protein</fullName>
    </submittedName>
</protein>